<feature type="binding site" evidence="1">
    <location>
        <position position="142"/>
    </location>
    <ligand>
        <name>Ni(2+)</name>
        <dbReference type="ChEBI" id="CHEBI:49786"/>
    </ligand>
</feature>
<dbReference type="Gene3D" id="3.30.1340.20">
    <property type="entry name" value="3H domain"/>
    <property type="match status" value="1"/>
</dbReference>
<dbReference type="EMBL" id="LT838272">
    <property type="protein sequence ID" value="SMC00056.1"/>
    <property type="molecule type" value="Genomic_DNA"/>
</dbReference>
<keyword evidence="5" id="KW-1185">Reference proteome</keyword>
<evidence type="ECO:0000313" key="5">
    <source>
        <dbReference type="Proteomes" id="UP000192569"/>
    </source>
</evidence>
<dbReference type="OrthoDB" id="9792661at2"/>
<dbReference type="InterPro" id="IPR036390">
    <property type="entry name" value="WH_DNA-bd_sf"/>
</dbReference>
<organism evidence="4 5">
    <name type="scientific">Thermanaeromonas toyohensis ToBE</name>
    <dbReference type="NCBI Taxonomy" id="698762"/>
    <lineage>
        <taxon>Bacteria</taxon>
        <taxon>Bacillati</taxon>
        <taxon>Bacillota</taxon>
        <taxon>Clostridia</taxon>
        <taxon>Neomoorellales</taxon>
        <taxon>Neomoorellaceae</taxon>
        <taxon>Thermanaeromonas</taxon>
    </lineage>
</organism>
<dbReference type="Pfam" id="PF02829">
    <property type="entry name" value="3H"/>
    <property type="match status" value="1"/>
</dbReference>
<proteinExistence type="predicted"/>
<feature type="domain" description="3H" evidence="2">
    <location>
        <begin position="70"/>
        <end position="167"/>
    </location>
</feature>
<feature type="binding site" evidence="1">
    <location>
        <position position="144"/>
    </location>
    <ligand>
        <name>Ni(2+)</name>
        <dbReference type="ChEBI" id="CHEBI:49786"/>
    </ligand>
</feature>
<keyword evidence="1" id="KW-0479">Metal-binding</keyword>
<evidence type="ECO:0000259" key="2">
    <source>
        <dbReference type="Pfam" id="PF02829"/>
    </source>
</evidence>
<reference evidence="4 5" key="1">
    <citation type="submission" date="2017-04" db="EMBL/GenBank/DDBJ databases">
        <authorList>
            <person name="Afonso C.L."/>
            <person name="Miller P.J."/>
            <person name="Scott M.A."/>
            <person name="Spackman E."/>
            <person name="Goraichik I."/>
            <person name="Dimitrov K.M."/>
            <person name="Suarez D.L."/>
            <person name="Swayne D.E."/>
        </authorList>
    </citation>
    <scope>NUCLEOTIDE SEQUENCE [LARGE SCALE GENOMIC DNA]</scope>
    <source>
        <strain evidence="4 5">ToBE</strain>
    </source>
</reference>
<dbReference type="PIRSF" id="PIRSF037847">
    <property type="entry name" value="NiaR"/>
    <property type="match status" value="1"/>
</dbReference>
<feature type="binding site" evidence="1">
    <location>
        <position position="82"/>
    </location>
    <ligand>
        <name>Ni(2+)</name>
        <dbReference type="ChEBI" id="CHEBI:49786"/>
    </ligand>
</feature>
<dbReference type="InterPro" id="IPR035922">
    <property type="entry name" value="3H_dom_sf"/>
</dbReference>
<gene>
    <name evidence="4" type="ORF">SAMN00808754_3245</name>
</gene>
<name>A0A1W1W383_9FIRM</name>
<evidence type="ECO:0000256" key="1">
    <source>
        <dbReference type="PIRSR" id="PIRSR037847-1"/>
    </source>
</evidence>
<dbReference type="InterPro" id="IPR013196">
    <property type="entry name" value="HTH_11"/>
</dbReference>
<feature type="domain" description="Helix-turn-helix type 11" evidence="3">
    <location>
        <begin position="6"/>
        <end position="57"/>
    </location>
</feature>
<dbReference type="InterPro" id="IPR004173">
    <property type="entry name" value="3H_domain"/>
</dbReference>
<dbReference type="PANTHER" id="PTHR40068">
    <property type="entry name" value="TRANSCRIPTION REPRESSOR NIAR-RELATED"/>
    <property type="match status" value="1"/>
</dbReference>
<feature type="binding site" evidence="1">
    <location>
        <position position="74"/>
    </location>
    <ligand>
        <name>Ni(2+)</name>
        <dbReference type="ChEBI" id="CHEBI:49786"/>
    </ligand>
</feature>
<dbReference type="RefSeq" id="WP_084666883.1">
    <property type="nucleotide sequence ID" value="NZ_LT838272.1"/>
</dbReference>
<evidence type="ECO:0008006" key="6">
    <source>
        <dbReference type="Google" id="ProtNLM"/>
    </source>
</evidence>
<dbReference type="Gene3D" id="1.10.10.10">
    <property type="entry name" value="Winged helix-like DNA-binding domain superfamily/Winged helix DNA-binding domain"/>
    <property type="match status" value="1"/>
</dbReference>
<keyword evidence="1" id="KW-0533">Nickel</keyword>
<dbReference type="GO" id="GO:0046872">
    <property type="term" value="F:metal ion binding"/>
    <property type="evidence" value="ECO:0007669"/>
    <property type="project" value="UniProtKB-KW"/>
</dbReference>
<dbReference type="SUPFAM" id="SSF46785">
    <property type="entry name" value="Winged helix' DNA-binding domain"/>
    <property type="match status" value="1"/>
</dbReference>
<dbReference type="STRING" id="698762.SAMN00808754_3245"/>
<dbReference type="InterPro" id="IPR026043">
    <property type="entry name" value="NadR"/>
</dbReference>
<protein>
    <recommendedName>
        <fullName evidence="6">Transcription repressor NadR</fullName>
    </recommendedName>
</protein>
<dbReference type="SUPFAM" id="SSF75500">
    <property type="entry name" value="Putative transcriptional regulator TM1602, C-terminal domain"/>
    <property type="match status" value="1"/>
</dbReference>
<dbReference type="AlphaFoldDB" id="A0A1W1W383"/>
<sequence length="172" mass="19153">MKALERRERILEILKVGEPITGAELARRLGVSRQVIVQDVAILRAGGTDILATPQGYVLAPREEGYRRTFACRHDMEGMEQELLIIVDNGGRVLDVVVEHPVYGELRGFLMLSSRREVYEFLENLQRSGAKPLYTLTEHGVHLHTVTAAKEEALEAIEGALARAGILLIDAR</sequence>
<dbReference type="Proteomes" id="UP000192569">
    <property type="component" value="Chromosome I"/>
</dbReference>
<dbReference type="PANTHER" id="PTHR40068:SF1">
    <property type="entry name" value="TRANSCRIPTION REPRESSOR NIAR-RELATED"/>
    <property type="match status" value="1"/>
</dbReference>
<dbReference type="InterPro" id="IPR036388">
    <property type="entry name" value="WH-like_DNA-bd_sf"/>
</dbReference>
<evidence type="ECO:0000313" key="4">
    <source>
        <dbReference type="EMBL" id="SMC00056.1"/>
    </source>
</evidence>
<evidence type="ECO:0000259" key="3">
    <source>
        <dbReference type="Pfam" id="PF08279"/>
    </source>
</evidence>
<accession>A0A1W1W383</accession>
<dbReference type="Pfam" id="PF08279">
    <property type="entry name" value="HTH_11"/>
    <property type="match status" value="1"/>
</dbReference>